<evidence type="ECO:0008006" key="5">
    <source>
        <dbReference type="Google" id="ProtNLM"/>
    </source>
</evidence>
<dbReference type="Proteomes" id="UP000007587">
    <property type="component" value="Chromosome"/>
</dbReference>
<gene>
    <name evidence="3" type="ordered locus">COCOR_07496</name>
</gene>
<dbReference type="KEGG" id="ccx:COCOR_07496"/>
<organism evidence="3 4">
    <name type="scientific">Corallococcus coralloides (strain ATCC 25202 / DSM 2259 / NBRC 100086 / M2)</name>
    <name type="common">Myxococcus coralloides</name>
    <dbReference type="NCBI Taxonomy" id="1144275"/>
    <lineage>
        <taxon>Bacteria</taxon>
        <taxon>Pseudomonadati</taxon>
        <taxon>Myxococcota</taxon>
        <taxon>Myxococcia</taxon>
        <taxon>Myxococcales</taxon>
        <taxon>Cystobacterineae</taxon>
        <taxon>Myxococcaceae</taxon>
        <taxon>Corallococcus</taxon>
    </lineage>
</organism>
<dbReference type="RefSeq" id="WP_014400279.1">
    <property type="nucleotide sequence ID" value="NC_017030.1"/>
</dbReference>
<keyword evidence="2" id="KW-0812">Transmembrane</keyword>
<name>H8MP15_CORCM</name>
<evidence type="ECO:0000313" key="3">
    <source>
        <dbReference type="EMBL" id="AFE07573.1"/>
    </source>
</evidence>
<reference evidence="3 4" key="1">
    <citation type="journal article" date="2012" name="J. Bacteriol.">
        <title>Complete Genome Sequence of the Fruiting Myxobacterium Corallococcus coralloides DSM 2259.</title>
        <authorList>
            <person name="Huntley S."/>
            <person name="Zhang Y."/>
            <person name="Treuner-Lange A."/>
            <person name="Kneip S."/>
            <person name="Sensen C.W."/>
            <person name="Sogaard-Andersen L."/>
        </authorList>
    </citation>
    <scope>NUCLEOTIDE SEQUENCE [LARGE SCALE GENOMIC DNA]</scope>
    <source>
        <strain evidence="4">ATCC 25202 / DSM 2259 / NBRC 100086 / M2</strain>
    </source>
</reference>
<dbReference type="OrthoDB" id="5519863at2"/>
<proteinExistence type="predicted"/>
<dbReference type="eggNOG" id="ENOG5030XJ6">
    <property type="taxonomic scope" value="Bacteria"/>
</dbReference>
<dbReference type="InParanoid" id="H8MP15"/>
<feature type="compositionally biased region" description="Basic and acidic residues" evidence="1">
    <location>
        <begin position="7"/>
        <end position="27"/>
    </location>
</feature>
<evidence type="ECO:0000256" key="1">
    <source>
        <dbReference type="SAM" id="MobiDB-lite"/>
    </source>
</evidence>
<accession>H8MP15</accession>
<evidence type="ECO:0000313" key="4">
    <source>
        <dbReference type="Proteomes" id="UP000007587"/>
    </source>
</evidence>
<evidence type="ECO:0000256" key="2">
    <source>
        <dbReference type="SAM" id="Phobius"/>
    </source>
</evidence>
<keyword evidence="2" id="KW-1133">Transmembrane helix</keyword>
<feature type="transmembrane region" description="Helical" evidence="2">
    <location>
        <begin position="63"/>
        <end position="86"/>
    </location>
</feature>
<keyword evidence="4" id="KW-1185">Reference proteome</keyword>
<dbReference type="STRING" id="1144275.COCOR_07496"/>
<sequence length="173" mass="19443">MSQASETETHADHAITKRMGDREQVEQTADRIRDELLLTLEELDRRRTRATDVRYHVNQNKDLLITVGAAALVAVGLGVGFAIYRARHHDERVRRMRRKALERAWAHPDRVATSIEDKPLGAELGRKVVMIFATSLATAVARNSIQTLVPSRTVTQVPADKVTKVTVEKNKKS</sequence>
<dbReference type="AlphaFoldDB" id="H8MP15"/>
<reference evidence="4" key="2">
    <citation type="submission" date="2012-03" db="EMBL/GenBank/DDBJ databases">
        <title>Genome sequence of the fruiting myxobacterium Corallococcus coralloides DSM 2259.</title>
        <authorList>
            <person name="Huntley S."/>
            <person name="Zhang Y."/>
            <person name="Treuner-Lange A."/>
            <person name="Sensen C.W."/>
            <person name="Sogaard-Andersen L."/>
        </authorList>
    </citation>
    <scope>NUCLEOTIDE SEQUENCE [LARGE SCALE GENOMIC DNA]</scope>
    <source>
        <strain evidence="4">ATCC 25202 / DSM 2259 / NBRC 100086 / M2</strain>
    </source>
</reference>
<dbReference type="EMBL" id="CP003389">
    <property type="protein sequence ID" value="AFE07573.1"/>
    <property type="molecule type" value="Genomic_DNA"/>
</dbReference>
<dbReference type="HOGENOM" id="CLU_1553631_0_0_7"/>
<keyword evidence="2" id="KW-0472">Membrane</keyword>
<protein>
    <recommendedName>
        <fullName evidence="5">DUF3618 domain-containing protein</fullName>
    </recommendedName>
</protein>
<feature type="region of interest" description="Disordered" evidence="1">
    <location>
        <begin position="1"/>
        <end position="27"/>
    </location>
</feature>